<accession>A0ACB5PPA1</accession>
<gene>
    <name evidence="1" type="ORF">GCM10011375_12170</name>
</gene>
<evidence type="ECO:0000313" key="2">
    <source>
        <dbReference type="Proteomes" id="UP000605392"/>
    </source>
</evidence>
<dbReference type="EMBL" id="BMFN01000001">
    <property type="protein sequence ID" value="GGF58560.1"/>
    <property type="molecule type" value="Genomic_DNA"/>
</dbReference>
<dbReference type="Proteomes" id="UP000605392">
    <property type="component" value="Unassembled WGS sequence"/>
</dbReference>
<sequence length="359" mass="41864">MYLPVKSFDTRVYNVADFLEWHRNNLLELSPDFQRRSVWSEKAKSFLIDTILTGKPIPKILITQSLRNARTVRVVVDGQQRLRAIIGFIDGDFKISRAHNKELAGYTFENLPEDQKREFLQYELGVDLLFDLPYEDILDIFARLNSYTVSLNKIEIINAKYLGYFKQYVFKYGYKYVEYFIQSNVLTKSQVTRMAEAELSADLFVALVDGVQSNKNVEKFYKEYEESLGELDEKAEQFDMIMSYIGEIYPPSELRNTNWSRVQLFYTLFTSIGHCLFGLRALEPITGDFIINNKIIGKIRVRLDEISSVFDEINSEKETSSRPPEYRRFVEKSQKATTDTGSRVDRTNFVVNEIIDAFI</sequence>
<keyword evidence="2" id="KW-1185">Reference proteome</keyword>
<name>A0ACB5PPA1_9BACT</name>
<proteinExistence type="predicted"/>
<reference evidence="1 2" key="1">
    <citation type="journal article" date="2019" name="Int. J. Syst. Evol. Microbiol.">
        <title>The Global Catalogue of Microorganisms (GCM) 10K type strain sequencing project: providing services to taxonomists for standard genome sequencing and annotation.</title>
        <authorList>
            <consortium name="The Broad Institute Genomics Platform"/>
            <consortium name="The Broad Institute Genome Sequencing Center for Infectious Disease"/>
            <person name="Wu L."/>
            <person name="Ma J."/>
        </authorList>
    </citation>
    <scope>NUCLEOTIDE SEQUENCE [LARGE SCALE GENOMIC DNA]</scope>
    <source>
        <strain evidence="1 2">CGMCC 1.12720</strain>
    </source>
</reference>
<comment type="caution">
    <text evidence="1">The sequence shown here is derived from an EMBL/GenBank/DDBJ whole genome shotgun (WGS) entry which is preliminary data.</text>
</comment>
<evidence type="ECO:0000313" key="1">
    <source>
        <dbReference type="EMBL" id="GGF58560.1"/>
    </source>
</evidence>
<organism evidence="1 2">
    <name type="scientific">Hymenobacter qilianensis</name>
    <dbReference type="NCBI Taxonomy" id="1385715"/>
    <lineage>
        <taxon>Bacteria</taxon>
        <taxon>Pseudomonadati</taxon>
        <taxon>Bacteroidota</taxon>
        <taxon>Cytophagia</taxon>
        <taxon>Cytophagales</taxon>
        <taxon>Hymenobacteraceae</taxon>
        <taxon>Hymenobacter</taxon>
    </lineage>
</organism>
<protein>
    <submittedName>
        <fullName evidence="1">Uncharacterized protein</fullName>
    </submittedName>
</protein>